<protein>
    <submittedName>
        <fullName evidence="3">Uncharacterized protein</fullName>
    </submittedName>
</protein>
<reference evidence="4" key="1">
    <citation type="submission" date="2015-11" db="EMBL/GenBank/DDBJ databases">
        <authorList>
            <consortium name="Cross-ministerial Strategic Innovation Promotion Program (SIP) consortium"/>
            <person name="Tomihama T."/>
            <person name="Ikenaga M."/>
            <person name="Sakai M."/>
            <person name="Okubo T."/>
            <person name="Ikeda S."/>
        </authorList>
    </citation>
    <scope>NUCLEOTIDE SEQUENCE [LARGE SCALE GENOMIC DNA]</scope>
    <source>
        <strain evidence="4">S58</strain>
    </source>
</reference>
<evidence type="ECO:0000256" key="2">
    <source>
        <dbReference type="SAM" id="Phobius"/>
    </source>
</evidence>
<dbReference type="AlphaFoldDB" id="A0A100JL08"/>
<accession>A0A100JL08</accession>
<feature type="region of interest" description="Disordered" evidence="1">
    <location>
        <begin position="271"/>
        <end position="295"/>
    </location>
</feature>
<reference evidence="4" key="3">
    <citation type="submission" date="2016-02" db="EMBL/GenBank/DDBJ databases">
        <title>Draft genome of pathogenic Streptomyces sp. in Japan.</title>
        <authorList>
            <person name="Tomihama T."/>
            <person name="Ikenaga M."/>
            <person name="Sakai M."/>
            <person name="Okubo T."/>
            <person name="Ikeda S."/>
        </authorList>
    </citation>
    <scope>NUCLEOTIDE SEQUENCE [LARGE SCALE GENOMIC DNA]</scope>
    <source>
        <strain evidence="4">S58</strain>
    </source>
</reference>
<keyword evidence="2" id="KW-0472">Membrane</keyword>
<evidence type="ECO:0000256" key="1">
    <source>
        <dbReference type="SAM" id="MobiDB-lite"/>
    </source>
</evidence>
<keyword evidence="2" id="KW-0812">Transmembrane</keyword>
<feature type="region of interest" description="Disordered" evidence="1">
    <location>
        <begin position="82"/>
        <end position="165"/>
    </location>
</feature>
<feature type="compositionally biased region" description="Polar residues" evidence="1">
    <location>
        <begin position="128"/>
        <end position="137"/>
    </location>
</feature>
<feature type="transmembrane region" description="Helical" evidence="2">
    <location>
        <begin position="51"/>
        <end position="76"/>
    </location>
</feature>
<reference evidence="3 4" key="2">
    <citation type="journal article" date="2016" name="Genome Announc.">
        <title>Draft Genome Sequences of Streptomyces scabiei S58, Streptomyces turgidiscabies T45, and Streptomyces acidiscabies a10, the Pathogens of Potato Common Scab, Isolated in Japan.</title>
        <authorList>
            <person name="Tomihama T."/>
            <person name="Nishi Y."/>
            <person name="Sakai M."/>
            <person name="Ikenaga M."/>
            <person name="Okubo T."/>
            <person name="Ikeda S."/>
        </authorList>
    </citation>
    <scope>NUCLEOTIDE SEQUENCE [LARGE SCALE GENOMIC DNA]</scope>
    <source>
        <strain evidence="3 4">S58</strain>
    </source>
</reference>
<dbReference type="RefSeq" id="WP_059079393.1">
    <property type="nucleotide sequence ID" value="NZ_BCMM01000006.1"/>
</dbReference>
<dbReference type="OrthoDB" id="4147502at2"/>
<organism evidence="3 4">
    <name type="scientific">Streptomyces scabiei</name>
    <dbReference type="NCBI Taxonomy" id="1930"/>
    <lineage>
        <taxon>Bacteria</taxon>
        <taxon>Bacillati</taxon>
        <taxon>Actinomycetota</taxon>
        <taxon>Actinomycetes</taxon>
        <taxon>Kitasatosporales</taxon>
        <taxon>Streptomycetaceae</taxon>
        <taxon>Streptomyces</taxon>
    </lineage>
</organism>
<gene>
    <name evidence="3" type="ORF">SsS58_01823</name>
</gene>
<evidence type="ECO:0000313" key="4">
    <source>
        <dbReference type="Proteomes" id="UP000067448"/>
    </source>
</evidence>
<dbReference type="EMBL" id="BCMM01000006">
    <property type="protein sequence ID" value="GAQ61474.1"/>
    <property type="molecule type" value="Genomic_DNA"/>
</dbReference>
<evidence type="ECO:0000313" key="3">
    <source>
        <dbReference type="EMBL" id="GAQ61474.1"/>
    </source>
</evidence>
<dbReference type="Proteomes" id="UP000067448">
    <property type="component" value="Unassembled WGS sequence"/>
</dbReference>
<proteinExistence type="predicted"/>
<sequence>MRDVHEDLRARLRESAEAHEPDRARILARIERGMAAPAEHRSRRAATRPPLWGWVRVVTATAGVASVLAVGGYAVASAVKGEETAPADRGTVVVSPTPLDSPAATSRAPLPPDRPSPSAGGKQETKPRSTPSQSPSARATPVPKLPSSGKEQDGPLWSDGSVDPHSNDFWAQSNLTLRTSEQLTELTVQLRIARTGGVTSAGAWRSLPEQDFDLTVATDDGFLVYTWVLKDGRTVPKGEFVFAGQYNHERGGRDAGGDRYAMTATAGGDDLAVAGDFEAPDDKNSSDRDENADGS</sequence>
<comment type="caution">
    <text evidence="3">The sequence shown here is derived from an EMBL/GenBank/DDBJ whole genome shotgun (WGS) entry which is preliminary data.</text>
</comment>
<feature type="compositionally biased region" description="Basic and acidic residues" evidence="1">
    <location>
        <begin position="280"/>
        <end position="295"/>
    </location>
</feature>
<name>A0A100JL08_STRSC</name>
<keyword evidence="2" id="KW-1133">Transmembrane helix</keyword>